<reference evidence="1 2" key="1">
    <citation type="submission" date="2018-04" db="EMBL/GenBank/DDBJ databases">
        <title>Genomic Encyclopedia of Archaeal and Bacterial Type Strains, Phase II (KMG-II): from individual species to whole genera.</title>
        <authorList>
            <person name="Goeker M."/>
        </authorList>
    </citation>
    <scope>NUCLEOTIDE SEQUENCE [LARGE SCALE GENOMIC DNA]</scope>
    <source>
        <strain evidence="1 2">DSM 100434</strain>
    </source>
</reference>
<evidence type="ECO:0000313" key="1">
    <source>
        <dbReference type="EMBL" id="PTQ73329.1"/>
    </source>
</evidence>
<gene>
    <name evidence="1" type="ORF">C8N42_10529</name>
</gene>
<dbReference type="OrthoDB" id="9792355at2"/>
<dbReference type="Pfam" id="PF00106">
    <property type="entry name" value="adh_short"/>
    <property type="match status" value="1"/>
</dbReference>
<protein>
    <submittedName>
        <fullName evidence="1">NADP-dependent 3-hydroxy acid dehydrogenase YdfG</fullName>
    </submittedName>
</protein>
<organism evidence="1 2">
    <name type="scientific">Celeribacter persicus</name>
    <dbReference type="NCBI Taxonomy" id="1651082"/>
    <lineage>
        <taxon>Bacteria</taxon>
        <taxon>Pseudomonadati</taxon>
        <taxon>Pseudomonadota</taxon>
        <taxon>Alphaproteobacteria</taxon>
        <taxon>Rhodobacterales</taxon>
        <taxon>Roseobacteraceae</taxon>
        <taxon>Celeribacter</taxon>
    </lineage>
</organism>
<comment type="caution">
    <text evidence="1">The sequence shown here is derived from an EMBL/GenBank/DDBJ whole genome shotgun (WGS) entry which is preliminary data.</text>
</comment>
<sequence>MTTHDKNAPVILISGANRGIGAAIVRELKGAGYRLSLGARSVEKLEEAYGSSDDMTLYARFDAYESKTAEDWVAATVERFGRIDGLVNNAGNGEHVHLMDDNEDALDRLWEVNVKAPLRLIRLCMPHLEETGRGRVINIVSLSGKRVRNAFVGYNMTKYAMMGLHHTTRFVGWDKGVRATAICPSFVRTEMSAYTKKVTPDEMIQPETLAGLVRTAIELPNTAAMAEMLVNCRLEDTL</sequence>
<dbReference type="PANTHER" id="PTHR43975">
    <property type="entry name" value="ZGC:101858"/>
    <property type="match status" value="1"/>
</dbReference>
<proteinExistence type="predicted"/>
<keyword evidence="2" id="KW-1185">Reference proteome</keyword>
<dbReference type="SUPFAM" id="SSF51735">
    <property type="entry name" value="NAD(P)-binding Rossmann-fold domains"/>
    <property type="match status" value="1"/>
</dbReference>
<dbReference type="Proteomes" id="UP000244077">
    <property type="component" value="Unassembled WGS sequence"/>
</dbReference>
<dbReference type="InterPro" id="IPR002347">
    <property type="entry name" value="SDR_fam"/>
</dbReference>
<dbReference type="PRINTS" id="PR00081">
    <property type="entry name" value="GDHRDH"/>
</dbReference>
<dbReference type="EMBL" id="QAOH01000005">
    <property type="protein sequence ID" value="PTQ73329.1"/>
    <property type="molecule type" value="Genomic_DNA"/>
</dbReference>
<name>A0A2T5HP39_9RHOB</name>
<dbReference type="InterPro" id="IPR020904">
    <property type="entry name" value="Sc_DH/Rdtase_CS"/>
</dbReference>
<dbReference type="InterPro" id="IPR036291">
    <property type="entry name" value="NAD(P)-bd_dom_sf"/>
</dbReference>
<dbReference type="PROSITE" id="PS00061">
    <property type="entry name" value="ADH_SHORT"/>
    <property type="match status" value="1"/>
</dbReference>
<dbReference type="AlphaFoldDB" id="A0A2T5HP39"/>
<accession>A0A2T5HP39</accession>
<dbReference type="PANTHER" id="PTHR43975:SF2">
    <property type="entry name" value="EG:BACR7A4.14 PROTEIN-RELATED"/>
    <property type="match status" value="1"/>
</dbReference>
<evidence type="ECO:0000313" key="2">
    <source>
        <dbReference type="Proteomes" id="UP000244077"/>
    </source>
</evidence>
<dbReference type="Gene3D" id="3.40.50.720">
    <property type="entry name" value="NAD(P)-binding Rossmann-like Domain"/>
    <property type="match status" value="1"/>
</dbReference>